<dbReference type="InterPro" id="IPR005158">
    <property type="entry name" value="BTAD"/>
</dbReference>
<dbReference type="SUPFAM" id="SSF46894">
    <property type="entry name" value="C-terminal effector domain of the bipartite response regulators"/>
    <property type="match status" value="1"/>
</dbReference>
<dbReference type="PANTHER" id="PTHR47691:SF3">
    <property type="entry name" value="HTH-TYPE TRANSCRIPTIONAL REGULATOR RV0890C-RELATED"/>
    <property type="match status" value="1"/>
</dbReference>
<comment type="caution">
    <text evidence="5">The sequence shown here is derived from an EMBL/GenBank/DDBJ whole genome shotgun (WGS) entry which is preliminary data.</text>
</comment>
<dbReference type="Pfam" id="PF00486">
    <property type="entry name" value="Trans_reg_C"/>
    <property type="match status" value="1"/>
</dbReference>
<dbReference type="PROSITE" id="PS51755">
    <property type="entry name" value="OMPR_PHOB"/>
    <property type="match status" value="1"/>
</dbReference>
<dbReference type="InterPro" id="IPR049052">
    <property type="entry name" value="nSTAND1"/>
</dbReference>
<protein>
    <submittedName>
        <fullName evidence="5">Winged helix-turn-helix domain-containing protein</fullName>
    </submittedName>
</protein>
<gene>
    <name evidence="5" type="ORF">KGQ19_24645</name>
</gene>
<evidence type="ECO:0000313" key="6">
    <source>
        <dbReference type="Proteomes" id="UP000730482"/>
    </source>
</evidence>
<dbReference type="SUPFAM" id="SSF48452">
    <property type="entry name" value="TPR-like"/>
    <property type="match status" value="2"/>
</dbReference>
<dbReference type="Pfam" id="PF20703">
    <property type="entry name" value="nSTAND1"/>
    <property type="match status" value="1"/>
</dbReference>
<evidence type="ECO:0000259" key="4">
    <source>
        <dbReference type="PROSITE" id="PS51755"/>
    </source>
</evidence>
<proteinExistence type="inferred from homology"/>
<evidence type="ECO:0000256" key="3">
    <source>
        <dbReference type="PROSITE-ProRule" id="PRU01091"/>
    </source>
</evidence>
<name>A0ABS5KVK5_9ACTN</name>
<dbReference type="CDD" id="cd15831">
    <property type="entry name" value="BTAD"/>
    <property type="match status" value="1"/>
</dbReference>
<evidence type="ECO:0000313" key="5">
    <source>
        <dbReference type="EMBL" id="MBS2550059.1"/>
    </source>
</evidence>
<dbReference type="Gene3D" id="1.10.10.10">
    <property type="entry name" value="Winged helix-like DNA-binding domain superfamily/Winged helix DNA-binding domain"/>
    <property type="match status" value="1"/>
</dbReference>
<dbReference type="Pfam" id="PF03704">
    <property type="entry name" value="BTAD"/>
    <property type="match status" value="1"/>
</dbReference>
<dbReference type="Proteomes" id="UP000730482">
    <property type="component" value="Unassembled WGS sequence"/>
</dbReference>
<keyword evidence="2 3" id="KW-0238">DNA-binding</keyword>
<dbReference type="Gene3D" id="1.25.40.10">
    <property type="entry name" value="Tetratricopeptide repeat domain"/>
    <property type="match status" value="1"/>
</dbReference>
<dbReference type="InterPro" id="IPR058852">
    <property type="entry name" value="HTH_77"/>
</dbReference>
<dbReference type="SMART" id="SM01043">
    <property type="entry name" value="BTAD"/>
    <property type="match status" value="1"/>
</dbReference>
<accession>A0ABS5KVK5</accession>
<dbReference type="InterPro" id="IPR027417">
    <property type="entry name" value="P-loop_NTPase"/>
</dbReference>
<dbReference type="InterPro" id="IPR016032">
    <property type="entry name" value="Sig_transdc_resp-reg_C-effctor"/>
</dbReference>
<comment type="similarity">
    <text evidence="1">Belongs to the AfsR/DnrI/RedD regulatory family.</text>
</comment>
<evidence type="ECO:0000256" key="2">
    <source>
        <dbReference type="ARBA" id="ARBA00023125"/>
    </source>
</evidence>
<organism evidence="5 6">
    <name type="scientific">Catenulispora pinistramenti</name>
    <dbReference type="NCBI Taxonomy" id="2705254"/>
    <lineage>
        <taxon>Bacteria</taxon>
        <taxon>Bacillati</taxon>
        <taxon>Actinomycetota</taxon>
        <taxon>Actinomycetes</taxon>
        <taxon>Catenulisporales</taxon>
        <taxon>Catenulisporaceae</taxon>
        <taxon>Catenulispora</taxon>
    </lineage>
</organism>
<dbReference type="InterPro" id="IPR036388">
    <property type="entry name" value="WH-like_DNA-bd_sf"/>
</dbReference>
<reference evidence="5 6" key="1">
    <citation type="submission" date="2020-02" db="EMBL/GenBank/DDBJ databases">
        <title>Acidophilic actinobacteria isolated from forest soil.</title>
        <authorList>
            <person name="Golinska P."/>
        </authorList>
    </citation>
    <scope>NUCLEOTIDE SEQUENCE [LARGE SCALE GENOMIC DNA]</scope>
    <source>
        <strain evidence="5 6">NL8</strain>
    </source>
</reference>
<dbReference type="EMBL" id="JAAFYZ010000090">
    <property type="protein sequence ID" value="MBS2550059.1"/>
    <property type="molecule type" value="Genomic_DNA"/>
</dbReference>
<dbReference type="SMART" id="SM00862">
    <property type="entry name" value="Trans_reg_C"/>
    <property type="match status" value="1"/>
</dbReference>
<feature type="domain" description="OmpR/PhoB-type" evidence="4">
    <location>
        <begin position="1"/>
        <end position="90"/>
    </location>
</feature>
<dbReference type="Pfam" id="PF25872">
    <property type="entry name" value="HTH_77"/>
    <property type="match status" value="1"/>
</dbReference>
<dbReference type="PANTHER" id="PTHR47691">
    <property type="entry name" value="REGULATOR-RELATED"/>
    <property type="match status" value="1"/>
</dbReference>
<dbReference type="InterPro" id="IPR011990">
    <property type="entry name" value="TPR-like_helical_dom_sf"/>
</dbReference>
<keyword evidence="6" id="KW-1185">Reference proteome</keyword>
<feature type="DNA-binding region" description="OmpR/PhoB-type" evidence="3">
    <location>
        <begin position="1"/>
        <end position="90"/>
    </location>
</feature>
<evidence type="ECO:0000256" key="1">
    <source>
        <dbReference type="ARBA" id="ARBA00005820"/>
    </source>
</evidence>
<sequence length="1057" mass="112577">MRFMILGPVQAVADNGEPVNLGGPRVRAVLALLASEPGRVVGVDRLVDGLWGRDLPGNAANALQTLVKRLRTAVGPALVVARSTGYLLDVDPADVDASCFLRLADEGGALLASRPDLAAQSLDEALGLWRGPALADVAGMPFAEHAVAQLAERRLDAVLDRAQCYLALGRPGRVVEELAAELAADPLRERVATLLMRALHADDRRSEALAVFERTRRELAEQLGVGPSAPLAQAHLESLEEKAPRPRPAAVTNIQARLTSFVGRRGEVEALTRRLAPSRLVTVVGAGGAGKTRLAEETALGSLERWPGGVWQIELAPVGDASGVPFAFLKVFAIRDADGRDAAERVAEVLSGEPTLLVVDNCEHVIDATARLVEDLLVRCPRLRVLATSREPLGIDGEVLCPVPPLASSPPGADATQALGYASVRLFADRAAAVRPGFAVDDDNVAAVVAICSRLDGAPLAIELAAARSRALTPQKIAERLDDRFRLLTGGSRTALPRHQTLRAVVDWSWGLLSERERRLLCRLAVFSGGASLDAAEAMFGDEALDVLPALVDKSLLEVDGADRYRMLETIRAFVQERLAEAGQEQTAAREHARYFLQTAERAVPMLFSDSQLESIELFGAEHDNLVTALRWAIDQGEAEVALRLCGALVWFWWLRGHRLEAYQWAGQAIASAAEQVPAGAARAYAASVFATHLATFVHPTDFSAVTAEPERLAEMAARFQDLLALARAEGPVHPMLEVSGAMLTAMAGDRDRALRWLDGCVAAPDPWLAAAGRMMRGNLRIMLARPDLAGPDLQAAVAGFRALGERWGLSQALLLRFRHAAITQGIAAASPLIAEAGQLIADWLSPEEIVAALMRLAHERLIAEDVDGAVRDVARAKEIAAAGVPPEWNAQIQLAEADIARRRGDFAAAWPAYAEGLEAMERGRLTVPQDVAWARAGYGRALTASGDPGAGLVQHRLALDALGALRDIPILTVVVLGAAVTLEAAGRAEEAAVLFGAEVALMGPGLVRGPEIAGARDRTAATLGVPAYQQAHERGVAMAYEEVIAAMRSVLGDGQQ</sequence>
<dbReference type="InterPro" id="IPR001867">
    <property type="entry name" value="OmpR/PhoB-type_DNA-bd"/>
</dbReference>
<dbReference type="SUPFAM" id="SSF52540">
    <property type="entry name" value="P-loop containing nucleoside triphosphate hydrolases"/>
    <property type="match status" value="1"/>
</dbReference>